<evidence type="ECO:0000313" key="13">
    <source>
        <dbReference type="Proteomes" id="UP000298424"/>
    </source>
</evidence>
<feature type="domain" description="GHMP kinase N-terminal" evidence="10">
    <location>
        <begin position="125"/>
        <end position="202"/>
    </location>
</feature>
<evidence type="ECO:0000256" key="5">
    <source>
        <dbReference type="ARBA" id="ARBA00022777"/>
    </source>
</evidence>
<keyword evidence="2" id="KW-0444">Lipid biosynthesis</keyword>
<dbReference type="Pfam" id="PF08544">
    <property type="entry name" value="GHMP_kinases_C"/>
    <property type="match status" value="1"/>
</dbReference>
<dbReference type="InterPro" id="IPR006204">
    <property type="entry name" value="GHMP_kinase_N_dom"/>
</dbReference>
<dbReference type="PANTHER" id="PTHR43290">
    <property type="entry name" value="MEVALONATE KINASE"/>
    <property type="match status" value="1"/>
</dbReference>
<dbReference type="OrthoDB" id="1522677at2"/>
<dbReference type="Gene3D" id="3.30.230.10">
    <property type="match status" value="1"/>
</dbReference>
<evidence type="ECO:0000256" key="6">
    <source>
        <dbReference type="ARBA" id="ARBA00022840"/>
    </source>
</evidence>
<dbReference type="Gene3D" id="3.30.70.890">
    <property type="entry name" value="GHMP kinase, C-terminal domain"/>
    <property type="match status" value="1"/>
</dbReference>
<keyword evidence="1" id="KW-0963">Cytoplasm</keyword>
<evidence type="ECO:0000256" key="1">
    <source>
        <dbReference type="ARBA" id="ARBA00022490"/>
    </source>
</evidence>
<sequence length="364" mass="37708">MCHLFRRRCRTLPECTRYARVLSARAPSGWTDVASFSSSAPGKLFLLGEYAVLHGAPALLAAVDRRVTVTVTPAGSWRLHAPSVGIQHLDLDEEGRLPATLDAHTRSTLRLFDAVRAAVRAGTAGSGPFEISMDSSSFVRDGHKLGLGSSAAVASALTAALAEASGLHLDREALFTLAHSAHRAAQHGTGSGGDVAASVYGGLLSYTVETPPVQMQWPSDLSLVAVVTGAGSATTDLVGRVNDFAVQNPAQHDQDLARLIRLAHSAHSALADRDGFLRLVDDYFTALALLDAHAQAGIVTERHLELRAVAERAGGVFKTSGAGGGDVGLAFSASGAPAERLESALADAGASVVPLEFGAPGARS</sequence>
<dbReference type="GO" id="GO:0004496">
    <property type="term" value="F:mevalonate kinase activity"/>
    <property type="evidence" value="ECO:0007669"/>
    <property type="project" value="InterPro"/>
</dbReference>
<dbReference type="PANTHER" id="PTHR43290:SF2">
    <property type="entry name" value="MEVALONATE KINASE"/>
    <property type="match status" value="1"/>
</dbReference>
<evidence type="ECO:0000256" key="8">
    <source>
        <dbReference type="ARBA" id="ARBA00023098"/>
    </source>
</evidence>
<reference evidence="12 13" key="1">
    <citation type="submission" date="2019-03" db="EMBL/GenBank/DDBJ databases">
        <title>Genomics of glacier-inhabiting Cryobacterium strains.</title>
        <authorList>
            <person name="Liu Q."/>
            <person name="Xin Y.-H."/>
        </authorList>
    </citation>
    <scope>NUCLEOTIDE SEQUENCE [LARGE SCALE GENOMIC DNA]</scope>
    <source>
        <strain evidence="12 13">TMT1-1</strain>
    </source>
</reference>
<feature type="domain" description="GHMP kinase C-terminal" evidence="11">
    <location>
        <begin position="292"/>
        <end position="349"/>
    </location>
</feature>
<dbReference type="SUPFAM" id="SSF55060">
    <property type="entry name" value="GHMP Kinase, C-terminal domain"/>
    <property type="match status" value="1"/>
</dbReference>
<name>A0A4V3IPB5_9MICO</name>
<keyword evidence="4" id="KW-0547">Nucleotide-binding</keyword>
<keyword evidence="6" id="KW-0067">ATP-binding</keyword>
<dbReference type="InterPro" id="IPR014721">
    <property type="entry name" value="Ribsml_uS5_D2-typ_fold_subgr"/>
</dbReference>
<gene>
    <name evidence="12" type="ORF">E3T27_05620</name>
</gene>
<dbReference type="PRINTS" id="PR00959">
    <property type="entry name" value="MEVGALKINASE"/>
</dbReference>
<evidence type="ECO:0000256" key="2">
    <source>
        <dbReference type="ARBA" id="ARBA00022516"/>
    </source>
</evidence>
<protein>
    <submittedName>
        <fullName evidence="12">Uncharacterized protein</fullName>
    </submittedName>
</protein>
<dbReference type="InterPro" id="IPR013750">
    <property type="entry name" value="GHMP_kinase_C_dom"/>
</dbReference>
<keyword evidence="7" id="KW-0460">Magnesium</keyword>
<accession>A0A4V3IPB5</accession>
<dbReference type="GO" id="GO:0005829">
    <property type="term" value="C:cytosol"/>
    <property type="evidence" value="ECO:0007669"/>
    <property type="project" value="TreeGrafter"/>
</dbReference>
<dbReference type="GO" id="GO:0005524">
    <property type="term" value="F:ATP binding"/>
    <property type="evidence" value="ECO:0007669"/>
    <property type="project" value="UniProtKB-KW"/>
</dbReference>
<dbReference type="InterPro" id="IPR036554">
    <property type="entry name" value="GHMP_kinase_C_sf"/>
</dbReference>
<comment type="caution">
    <text evidence="12">The sequence shown here is derived from an EMBL/GenBank/DDBJ whole genome shotgun (WGS) entry which is preliminary data.</text>
</comment>
<comment type="pathway">
    <text evidence="9">Isoprenoid biosynthesis; isopentenyl diphosphate biosynthesis via mevalonate pathway; isopentenyl diphosphate from (R)-mevalonate: step 1/3.</text>
</comment>
<keyword evidence="5" id="KW-0418">Kinase</keyword>
<proteinExistence type="predicted"/>
<dbReference type="InterPro" id="IPR006205">
    <property type="entry name" value="Mev_gal_kin"/>
</dbReference>
<keyword evidence="13" id="KW-1185">Reference proteome</keyword>
<evidence type="ECO:0000313" key="12">
    <source>
        <dbReference type="EMBL" id="TFD27252.1"/>
    </source>
</evidence>
<evidence type="ECO:0000259" key="11">
    <source>
        <dbReference type="Pfam" id="PF08544"/>
    </source>
</evidence>
<dbReference type="Pfam" id="PF00288">
    <property type="entry name" value="GHMP_kinases_N"/>
    <property type="match status" value="1"/>
</dbReference>
<dbReference type="InterPro" id="IPR020568">
    <property type="entry name" value="Ribosomal_Su5_D2-typ_SF"/>
</dbReference>
<keyword evidence="3" id="KW-0808">Transferase</keyword>
<keyword evidence="8" id="KW-0443">Lipid metabolism</keyword>
<evidence type="ECO:0000259" key="10">
    <source>
        <dbReference type="Pfam" id="PF00288"/>
    </source>
</evidence>
<evidence type="ECO:0000256" key="7">
    <source>
        <dbReference type="ARBA" id="ARBA00022842"/>
    </source>
</evidence>
<evidence type="ECO:0000256" key="4">
    <source>
        <dbReference type="ARBA" id="ARBA00022741"/>
    </source>
</evidence>
<organism evidence="12 13">
    <name type="scientific">Cryobacterium lyxosi</name>
    <dbReference type="NCBI Taxonomy" id="1259228"/>
    <lineage>
        <taxon>Bacteria</taxon>
        <taxon>Bacillati</taxon>
        <taxon>Actinomycetota</taxon>
        <taxon>Actinomycetes</taxon>
        <taxon>Micrococcales</taxon>
        <taxon>Microbacteriaceae</taxon>
        <taxon>Cryobacterium</taxon>
    </lineage>
</organism>
<dbReference type="SUPFAM" id="SSF54211">
    <property type="entry name" value="Ribosomal protein S5 domain 2-like"/>
    <property type="match status" value="1"/>
</dbReference>
<dbReference type="GO" id="GO:0019287">
    <property type="term" value="P:isopentenyl diphosphate biosynthetic process, mevalonate pathway"/>
    <property type="evidence" value="ECO:0007669"/>
    <property type="project" value="UniProtKB-UniPathway"/>
</dbReference>
<evidence type="ECO:0000256" key="3">
    <source>
        <dbReference type="ARBA" id="ARBA00022679"/>
    </source>
</evidence>
<evidence type="ECO:0000256" key="9">
    <source>
        <dbReference type="ARBA" id="ARBA00029438"/>
    </source>
</evidence>
<dbReference type="Proteomes" id="UP000298424">
    <property type="component" value="Unassembled WGS sequence"/>
</dbReference>
<dbReference type="EMBL" id="SOGT01000006">
    <property type="protein sequence ID" value="TFD27252.1"/>
    <property type="molecule type" value="Genomic_DNA"/>
</dbReference>
<dbReference type="AlphaFoldDB" id="A0A4V3IPB5"/>
<dbReference type="UniPathway" id="UPA00057">
    <property type="reaction ID" value="UER00098"/>
</dbReference>